<comment type="similarity">
    <text evidence="1">Belongs to the aspartyl/asparaginyl beta-hydroxylase family.</text>
</comment>
<evidence type="ECO:0000256" key="3">
    <source>
        <dbReference type="ARBA" id="ARBA00022771"/>
    </source>
</evidence>
<dbReference type="Proteomes" id="UP001530315">
    <property type="component" value="Unassembled WGS sequence"/>
</dbReference>
<evidence type="ECO:0000256" key="1">
    <source>
        <dbReference type="ARBA" id="ARBA00007730"/>
    </source>
</evidence>
<keyword evidence="8" id="KW-1185">Reference proteome</keyword>
<dbReference type="SUPFAM" id="SSF144232">
    <property type="entry name" value="HIT/MYND zinc finger-like"/>
    <property type="match status" value="1"/>
</dbReference>
<dbReference type="InterPro" id="IPR007803">
    <property type="entry name" value="Asp/Arg/Pro-Hydrxlase"/>
</dbReference>
<dbReference type="PANTHER" id="PTHR12366:SF29">
    <property type="entry name" value="ASPARTYL BETA-HYDROXYLASE, ISOFORM L"/>
    <property type="match status" value="1"/>
</dbReference>
<evidence type="ECO:0000313" key="8">
    <source>
        <dbReference type="Proteomes" id="UP001530315"/>
    </source>
</evidence>
<keyword evidence="3 5" id="KW-0863">Zinc-finger</keyword>
<name>A0ABD3MFV4_9STRA</name>
<evidence type="ECO:0000256" key="5">
    <source>
        <dbReference type="PROSITE-ProRule" id="PRU00134"/>
    </source>
</evidence>
<comment type="caution">
    <text evidence="7">The sequence shown here is derived from an EMBL/GenBank/DDBJ whole genome shotgun (WGS) entry which is preliminary data.</text>
</comment>
<dbReference type="InterPro" id="IPR027443">
    <property type="entry name" value="IPNS-like_sf"/>
</dbReference>
<dbReference type="GO" id="GO:0008270">
    <property type="term" value="F:zinc ion binding"/>
    <property type="evidence" value="ECO:0007669"/>
    <property type="project" value="UniProtKB-KW"/>
</dbReference>
<dbReference type="PROSITE" id="PS50865">
    <property type="entry name" value="ZF_MYND_2"/>
    <property type="match status" value="1"/>
</dbReference>
<evidence type="ECO:0000256" key="2">
    <source>
        <dbReference type="ARBA" id="ARBA00022723"/>
    </source>
</evidence>
<reference evidence="7 8" key="1">
    <citation type="submission" date="2024-10" db="EMBL/GenBank/DDBJ databases">
        <title>Updated reference genomes for cyclostephanoid diatoms.</title>
        <authorList>
            <person name="Roberts W.R."/>
            <person name="Alverson A.J."/>
        </authorList>
    </citation>
    <scope>NUCLEOTIDE SEQUENCE [LARGE SCALE GENOMIC DNA]</scope>
    <source>
        <strain evidence="7 8">AJA276-08</strain>
    </source>
</reference>
<sequence>MVELTLFTDWKYCSACGLPAGLERRPVKLLACANCSCVAYHNATCQRSNWRTHKNECKELTRAMLPLKELIRWHKMLDNACGEKSSVGASGRRVWCWWQPDNDNGITEDTLIISNTRWGESAKKWQNRDYLVAMVGFQNSLEPYSKAWSYIGESNGAHKIREDDMNDFDSSFILAKRLLFCAFCEMDGSQVESARQRLVQCLSITMTIIYFTSPSMSSRETIHGIMDDAWMELMLSMEEVPQHRIIARHVAALAIATNSCRWSDPYQRPGYMARFGLSNIPYTPPENHPSWCRVFEKNWIRILHEYNQLNSTPSNFSNVGSGQRGSGHDDHLVVSGRSWKEYVLFGTGSKGNDSDAPFTKHLLRSNVPDAVALAEEGGGEVIFSCLSPRTHIKPHCGPTNLRWTAHLGLVIPDSASDCQIRVRHDWHSWQAGKVLLFDDSYEHEVRNDTDEARVVLLIRLWHPQLAHMTSFQRETILSEAMARKEEEVRKRYHPPS</sequence>
<gene>
    <name evidence="7" type="ORF">ACHAW5_008495</name>
</gene>
<accession>A0ABD3MFV4</accession>
<keyword evidence="2" id="KW-0479">Metal-binding</keyword>
<feature type="domain" description="MYND-type" evidence="6">
    <location>
        <begin position="13"/>
        <end position="57"/>
    </location>
</feature>
<proteinExistence type="inferred from homology"/>
<protein>
    <recommendedName>
        <fullName evidence="6">MYND-type domain-containing protein</fullName>
    </recommendedName>
</protein>
<dbReference type="SUPFAM" id="SSF51197">
    <property type="entry name" value="Clavaminate synthase-like"/>
    <property type="match status" value="1"/>
</dbReference>
<evidence type="ECO:0000256" key="4">
    <source>
        <dbReference type="ARBA" id="ARBA00022833"/>
    </source>
</evidence>
<dbReference type="Pfam" id="PF05118">
    <property type="entry name" value="Asp_Arg_Hydrox"/>
    <property type="match status" value="1"/>
</dbReference>
<keyword evidence="4" id="KW-0862">Zinc</keyword>
<dbReference type="Gene3D" id="2.60.120.330">
    <property type="entry name" value="B-lactam Antibiotic, Isopenicillin N Synthase, Chain"/>
    <property type="match status" value="1"/>
</dbReference>
<dbReference type="Pfam" id="PF01753">
    <property type="entry name" value="zf-MYND"/>
    <property type="match status" value="1"/>
</dbReference>
<dbReference type="InterPro" id="IPR039038">
    <property type="entry name" value="ASPH"/>
</dbReference>
<organism evidence="7 8">
    <name type="scientific">Stephanodiscus triporus</name>
    <dbReference type="NCBI Taxonomy" id="2934178"/>
    <lineage>
        <taxon>Eukaryota</taxon>
        <taxon>Sar</taxon>
        <taxon>Stramenopiles</taxon>
        <taxon>Ochrophyta</taxon>
        <taxon>Bacillariophyta</taxon>
        <taxon>Coscinodiscophyceae</taxon>
        <taxon>Thalassiosirophycidae</taxon>
        <taxon>Stephanodiscales</taxon>
        <taxon>Stephanodiscaceae</taxon>
        <taxon>Stephanodiscus</taxon>
    </lineage>
</organism>
<evidence type="ECO:0000313" key="7">
    <source>
        <dbReference type="EMBL" id="KAL3762798.1"/>
    </source>
</evidence>
<dbReference type="InterPro" id="IPR002893">
    <property type="entry name" value="Znf_MYND"/>
</dbReference>
<dbReference type="PANTHER" id="PTHR12366">
    <property type="entry name" value="ASPARTYL/ASPARAGINYL BETA-HYDROXYLASE"/>
    <property type="match status" value="1"/>
</dbReference>
<dbReference type="AlphaFoldDB" id="A0ABD3MFV4"/>
<dbReference type="EMBL" id="JALLAZ020001816">
    <property type="protein sequence ID" value="KAL3762798.1"/>
    <property type="molecule type" value="Genomic_DNA"/>
</dbReference>
<evidence type="ECO:0000259" key="6">
    <source>
        <dbReference type="PROSITE" id="PS50865"/>
    </source>
</evidence>
<dbReference type="Gene3D" id="6.10.140.2220">
    <property type="match status" value="1"/>
</dbReference>